<reference evidence="5 6" key="1">
    <citation type="submission" date="2018-09" db="EMBL/GenBank/DDBJ databases">
        <title>Cohnella cavernae sp. nov., isolated from a karst cave.</title>
        <authorList>
            <person name="Zhu H."/>
        </authorList>
    </citation>
    <scope>NUCLEOTIDE SEQUENCE [LARGE SCALE GENOMIC DNA]</scope>
    <source>
        <strain evidence="5 6">K2E09-144</strain>
    </source>
</reference>
<dbReference type="RefSeq" id="WP_119149348.1">
    <property type="nucleotide sequence ID" value="NZ_JBHSOV010000024.1"/>
</dbReference>
<evidence type="ECO:0000313" key="6">
    <source>
        <dbReference type="Proteomes" id="UP000266340"/>
    </source>
</evidence>
<evidence type="ECO:0000256" key="1">
    <source>
        <dbReference type="ARBA" id="ARBA00022630"/>
    </source>
</evidence>
<dbReference type="InterPro" id="IPR016169">
    <property type="entry name" value="FAD-bd_PCMH_sub2"/>
</dbReference>
<keyword evidence="3" id="KW-0560">Oxidoreductase</keyword>
<dbReference type="Pfam" id="PF00941">
    <property type="entry name" value="FAD_binding_5"/>
    <property type="match status" value="1"/>
</dbReference>
<dbReference type="OrthoDB" id="9774454at2"/>
<evidence type="ECO:0000259" key="4">
    <source>
        <dbReference type="PROSITE" id="PS51387"/>
    </source>
</evidence>
<dbReference type="GO" id="GO:0016491">
    <property type="term" value="F:oxidoreductase activity"/>
    <property type="evidence" value="ECO:0007669"/>
    <property type="project" value="UniProtKB-KW"/>
</dbReference>
<feature type="domain" description="FAD-binding PCMH-type" evidence="4">
    <location>
        <begin position="4"/>
        <end position="181"/>
    </location>
</feature>
<dbReference type="GO" id="GO:0071949">
    <property type="term" value="F:FAD binding"/>
    <property type="evidence" value="ECO:0007669"/>
    <property type="project" value="InterPro"/>
</dbReference>
<dbReference type="PANTHER" id="PTHR42659:SF2">
    <property type="entry name" value="XANTHINE DEHYDROGENASE SUBUNIT C-RELATED"/>
    <property type="match status" value="1"/>
</dbReference>
<dbReference type="AlphaFoldDB" id="A0A398CLZ2"/>
<dbReference type="InterPro" id="IPR005107">
    <property type="entry name" value="CO_DH_flav_C"/>
</dbReference>
<name>A0A398CLZ2_9BACL</name>
<protein>
    <recommendedName>
        <fullName evidence="4">FAD-binding PCMH-type domain-containing protein</fullName>
    </recommendedName>
</protein>
<dbReference type="Gene3D" id="3.30.465.10">
    <property type="match status" value="1"/>
</dbReference>
<sequence length="333" mass="34890">MSNIHGSSFRYPEVWRPADPAEAWQWKRRFGAEAAFAAGATWLRTQWEAGSLPMPSYLIDLSAVKELTGIKVKHNRLTIGALTSLAQVRSSAEVLANAPALTAAAAAIAAHSIRQLATIGGNIVTRVGDSLPALIAHEAELVWQDDEGERAMDAESWLERCRSGTAGPSLLKEIRLPLVEAASGLAVGTAVEAAADVGFGSGSRSEAALDSGGSAERTFSYYHKVGRREAFTPSLATAAMNGTLTEDGVIAQIRIAAGGGSMLAQRLALAEKAVIGAKPGREAAEAMFAAVAAEYAPAPDPFASKEYRIRTVANLLAAEAWKLGRKAPPSEGG</sequence>
<accession>A0A398CLZ2</accession>
<dbReference type="Gene3D" id="3.30.390.50">
    <property type="entry name" value="CO dehydrogenase flavoprotein, C-terminal domain"/>
    <property type="match status" value="1"/>
</dbReference>
<evidence type="ECO:0000256" key="3">
    <source>
        <dbReference type="ARBA" id="ARBA00023002"/>
    </source>
</evidence>
<dbReference type="InterPro" id="IPR036683">
    <property type="entry name" value="CO_DH_flav_C_dom_sf"/>
</dbReference>
<organism evidence="5 6">
    <name type="scientific">Cohnella faecalis</name>
    <dbReference type="NCBI Taxonomy" id="2315694"/>
    <lineage>
        <taxon>Bacteria</taxon>
        <taxon>Bacillati</taxon>
        <taxon>Bacillota</taxon>
        <taxon>Bacilli</taxon>
        <taxon>Bacillales</taxon>
        <taxon>Paenibacillaceae</taxon>
        <taxon>Cohnella</taxon>
    </lineage>
</organism>
<dbReference type="SUPFAM" id="SSF55447">
    <property type="entry name" value="CO dehydrogenase flavoprotein C-terminal domain-like"/>
    <property type="match status" value="1"/>
</dbReference>
<keyword evidence="2" id="KW-0274">FAD</keyword>
<dbReference type="EMBL" id="QXJM01000037">
    <property type="protein sequence ID" value="RIE03262.1"/>
    <property type="molecule type" value="Genomic_DNA"/>
</dbReference>
<dbReference type="InterPro" id="IPR016166">
    <property type="entry name" value="FAD-bd_PCMH"/>
</dbReference>
<dbReference type="SMART" id="SM01092">
    <property type="entry name" value="CO_deh_flav_C"/>
    <property type="match status" value="1"/>
</dbReference>
<keyword evidence="1" id="KW-0285">Flavoprotein</keyword>
<dbReference type="InterPro" id="IPR002346">
    <property type="entry name" value="Mopterin_DH_FAD-bd"/>
</dbReference>
<proteinExistence type="predicted"/>
<evidence type="ECO:0000313" key="5">
    <source>
        <dbReference type="EMBL" id="RIE03262.1"/>
    </source>
</evidence>
<dbReference type="InterPro" id="IPR051312">
    <property type="entry name" value="Diverse_Substr_Oxidored"/>
</dbReference>
<dbReference type="PANTHER" id="PTHR42659">
    <property type="entry name" value="XANTHINE DEHYDROGENASE SUBUNIT C-RELATED"/>
    <property type="match status" value="1"/>
</dbReference>
<gene>
    <name evidence="5" type="ORF">D3H35_11180</name>
</gene>
<evidence type="ECO:0000256" key="2">
    <source>
        <dbReference type="ARBA" id="ARBA00022827"/>
    </source>
</evidence>
<dbReference type="Pfam" id="PF03450">
    <property type="entry name" value="CO_deh_flav_C"/>
    <property type="match status" value="1"/>
</dbReference>
<dbReference type="InterPro" id="IPR036318">
    <property type="entry name" value="FAD-bd_PCMH-like_sf"/>
</dbReference>
<dbReference type="PROSITE" id="PS51387">
    <property type="entry name" value="FAD_PCMH"/>
    <property type="match status" value="1"/>
</dbReference>
<dbReference type="SUPFAM" id="SSF56176">
    <property type="entry name" value="FAD-binding/transporter-associated domain-like"/>
    <property type="match status" value="1"/>
</dbReference>
<dbReference type="Proteomes" id="UP000266340">
    <property type="component" value="Unassembled WGS sequence"/>
</dbReference>
<keyword evidence="6" id="KW-1185">Reference proteome</keyword>
<comment type="caution">
    <text evidence="5">The sequence shown here is derived from an EMBL/GenBank/DDBJ whole genome shotgun (WGS) entry which is preliminary data.</text>
</comment>